<reference evidence="3 4" key="1">
    <citation type="journal article" date="2018" name="BMC Genomics">
        <title>Genomic evidence for intraspecific hybridization in a clonal and extremely halotolerant yeast.</title>
        <authorList>
            <person name="Gostincar C."/>
            <person name="Stajich J.E."/>
            <person name="Zupancic J."/>
            <person name="Zalar P."/>
            <person name="Gunde-Cimerman N."/>
        </authorList>
    </citation>
    <scope>NUCLEOTIDE SEQUENCE [LARGE SCALE GENOMIC DNA]</scope>
    <source>
        <strain evidence="3 4">EXF-2788</strain>
    </source>
</reference>
<dbReference type="Gene3D" id="1.10.245.10">
    <property type="entry name" value="SWIB/MDM2 domain"/>
    <property type="match status" value="1"/>
</dbReference>
<dbReference type="Gene3D" id="1.10.10.60">
    <property type="entry name" value="Homeodomain-like"/>
    <property type="match status" value="1"/>
</dbReference>
<name>A0A3M7G4H2_HORWE</name>
<evidence type="ECO:0000259" key="2">
    <source>
        <dbReference type="PROSITE" id="PS51925"/>
    </source>
</evidence>
<dbReference type="Pfam" id="PF02201">
    <property type="entry name" value="SWIB"/>
    <property type="match status" value="1"/>
</dbReference>
<dbReference type="EMBL" id="QWIR01000004">
    <property type="protein sequence ID" value="RMY95873.1"/>
    <property type="molecule type" value="Genomic_DNA"/>
</dbReference>
<dbReference type="Proteomes" id="UP000268823">
    <property type="component" value="Unassembled WGS sequence"/>
</dbReference>
<dbReference type="AlphaFoldDB" id="A0A3M7G4H2"/>
<feature type="region of interest" description="Disordered" evidence="1">
    <location>
        <begin position="90"/>
        <end position="259"/>
    </location>
</feature>
<gene>
    <name evidence="3" type="ORF">D0861_00429</name>
</gene>
<feature type="compositionally biased region" description="Basic and acidic residues" evidence="1">
    <location>
        <begin position="170"/>
        <end position="186"/>
    </location>
</feature>
<dbReference type="OrthoDB" id="10251073at2759"/>
<dbReference type="Pfam" id="PF08766">
    <property type="entry name" value="DEK_C"/>
    <property type="match status" value="1"/>
</dbReference>
<proteinExistence type="predicted"/>
<comment type="caution">
    <text evidence="3">The sequence shown here is derived from an EMBL/GenBank/DDBJ whole genome shotgun (WGS) entry which is preliminary data.</text>
</comment>
<dbReference type="SMART" id="SM00151">
    <property type="entry name" value="SWIB"/>
    <property type="match status" value="1"/>
</dbReference>
<evidence type="ECO:0000313" key="4">
    <source>
        <dbReference type="Proteomes" id="UP000268823"/>
    </source>
</evidence>
<dbReference type="InterPro" id="IPR014876">
    <property type="entry name" value="DEK_C"/>
</dbReference>
<dbReference type="InterPro" id="IPR036885">
    <property type="entry name" value="SWIB_MDM2_dom_sf"/>
</dbReference>
<protein>
    <recommendedName>
        <fullName evidence="2">DM2 domain-containing protein</fullName>
    </recommendedName>
</protein>
<sequence length="327" mass="36060">MDSGGHRKSFGVGSPGLRRPTCGIFFGPDARWILSVIIDDILATADLETISAKAIRKALQEQVSEDLTEKKLTPSDQDPIKHLIMERFDKVQRERSSEDAAEPAPTTNGAPHADQEPDGVAESVEKDGVSSPPSNKRKASSPPEDDDEELSDVKDTPPPKKAKKASKPKPKAEPEETDEQMARRLAAEYAAPGRATRGGGAKPRKPAPKKEKGKSKKKSAAKINSDDDSEVEGGSTSPKPEKEKKGGFHKPMNLSEPLQQLLGETQLSRPQTVKRIWEYVRAHELQDPKDKRNIRCDDQMRAVFKSDKIHMFTMNKVLAGQLYPVEE</sequence>
<feature type="compositionally biased region" description="Basic and acidic residues" evidence="1">
    <location>
        <begin position="67"/>
        <end position="82"/>
    </location>
</feature>
<dbReference type="SUPFAM" id="SSF109715">
    <property type="entry name" value="DEK C-terminal domain"/>
    <property type="match status" value="1"/>
</dbReference>
<dbReference type="InterPro" id="IPR019835">
    <property type="entry name" value="SWIB_domain"/>
</dbReference>
<organism evidence="3 4">
    <name type="scientific">Hortaea werneckii</name>
    <name type="common">Black yeast</name>
    <name type="synonym">Cladosporium werneckii</name>
    <dbReference type="NCBI Taxonomy" id="91943"/>
    <lineage>
        <taxon>Eukaryota</taxon>
        <taxon>Fungi</taxon>
        <taxon>Dikarya</taxon>
        <taxon>Ascomycota</taxon>
        <taxon>Pezizomycotina</taxon>
        <taxon>Dothideomycetes</taxon>
        <taxon>Dothideomycetidae</taxon>
        <taxon>Mycosphaerellales</taxon>
        <taxon>Teratosphaeriaceae</taxon>
        <taxon>Hortaea</taxon>
    </lineage>
</organism>
<evidence type="ECO:0000256" key="1">
    <source>
        <dbReference type="SAM" id="MobiDB-lite"/>
    </source>
</evidence>
<dbReference type="SUPFAM" id="SSF47592">
    <property type="entry name" value="SWIB/MDM2 domain"/>
    <property type="match status" value="1"/>
</dbReference>
<accession>A0A3M7G4H2</accession>
<feature type="compositionally biased region" description="Basic residues" evidence="1">
    <location>
        <begin position="202"/>
        <end position="220"/>
    </location>
</feature>
<feature type="region of interest" description="Disordered" evidence="1">
    <location>
        <begin position="63"/>
        <end position="82"/>
    </location>
</feature>
<dbReference type="PANTHER" id="PTHR13844">
    <property type="entry name" value="SWI/SNF-RELATED MATRIX-ASSOCIATED ACTIN-DEPENDENT REGULATOR OF CHROMATIN SUBFAMILY D"/>
    <property type="match status" value="1"/>
</dbReference>
<feature type="domain" description="DM2" evidence="2">
    <location>
        <begin position="247"/>
        <end position="324"/>
    </location>
</feature>
<dbReference type="CDD" id="cd10567">
    <property type="entry name" value="SWIB-MDM2_like"/>
    <property type="match status" value="1"/>
</dbReference>
<evidence type="ECO:0000313" key="3">
    <source>
        <dbReference type="EMBL" id="RMY95873.1"/>
    </source>
</evidence>
<dbReference type="InterPro" id="IPR003121">
    <property type="entry name" value="SWIB_MDM2_domain"/>
</dbReference>
<feature type="compositionally biased region" description="Basic residues" evidence="1">
    <location>
        <begin position="160"/>
        <end position="169"/>
    </location>
</feature>
<dbReference type="PROSITE" id="PS51925">
    <property type="entry name" value="SWIB_MDM2"/>
    <property type="match status" value="1"/>
</dbReference>